<dbReference type="EMBL" id="JAIWYP010000012">
    <property type="protein sequence ID" value="KAH3727621.1"/>
    <property type="molecule type" value="Genomic_DNA"/>
</dbReference>
<protein>
    <submittedName>
        <fullName evidence="1">Uncharacterized protein</fullName>
    </submittedName>
</protein>
<accession>A0A9D4CMV2</accession>
<proteinExistence type="predicted"/>
<evidence type="ECO:0000313" key="2">
    <source>
        <dbReference type="Proteomes" id="UP000828390"/>
    </source>
</evidence>
<gene>
    <name evidence="1" type="ORF">DPMN_053560</name>
</gene>
<organism evidence="1 2">
    <name type="scientific">Dreissena polymorpha</name>
    <name type="common">Zebra mussel</name>
    <name type="synonym">Mytilus polymorpha</name>
    <dbReference type="NCBI Taxonomy" id="45954"/>
    <lineage>
        <taxon>Eukaryota</taxon>
        <taxon>Metazoa</taxon>
        <taxon>Spiralia</taxon>
        <taxon>Lophotrochozoa</taxon>
        <taxon>Mollusca</taxon>
        <taxon>Bivalvia</taxon>
        <taxon>Autobranchia</taxon>
        <taxon>Heteroconchia</taxon>
        <taxon>Euheterodonta</taxon>
        <taxon>Imparidentia</taxon>
        <taxon>Neoheterodontei</taxon>
        <taxon>Myida</taxon>
        <taxon>Dreissenoidea</taxon>
        <taxon>Dreissenidae</taxon>
        <taxon>Dreissena</taxon>
    </lineage>
</organism>
<sequence>MVWFTGKYSAHGYGLQASTEPNGMVVGKYRAQWYGWQESTVAKGMVCRQVQRSIVYIASNVYHKLFSSQRQLFPLSRTLTMRLADG</sequence>
<comment type="caution">
    <text evidence="1">The sequence shown here is derived from an EMBL/GenBank/DDBJ whole genome shotgun (WGS) entry which is preliminary data.</text>
</comment>
<name>A0A9D4CMV2_DREPO</name>
<keyword evidence="2" id="KW-1185">Reference proteome</keyword>
<evidence type="ECO:0000313" key="1">
    <source>
        <dbReference type="EMBL" id="KAH3727621.1"/>
    </source>
</evidence>
<dbReference type="Proteomes" id="UP000828390">
    <property type="component" value="Unassembled WGS sequence"/>
</dbReference>
<reference evidence="1" key="1">
    <citation type="journal article" date="2019" name="bioRxiv">
        <title>The Genome of the Zebra Mussel, Dreissena polymorpha: A Resource for Invasive Species Research.</title>
        <authorList>
            <person name="McCartney M.A."/>
            <person name="Auch B."/>
            <person name="Kono T."/>
            <person name="Mallez S."/>
            <person name="Zhang Y."/>
            <person name="Obille A."/>
            <person name="Becker A."/>
            <person name="Abrahante J.E."/>
            <person name="Garbe J."/>
            <person name="Badalamenti J.P."/>
            <person name="Herman A."/>
            <person name="Mangelson H."/>
            <person name="Liachko I."/>
            <person name="Sullivan S."/>
            <person name="Sone E.D."/>
            <person name="Koren S."/>
            <person name="Silverstein K.A.T."/>
            <person name="Beckman K.B."/>
            <person name="Gohl D.M."/>
        </authorList>
    </citation>
    <scope>NUCLEOTIDE SEQUENCE</scope>
    <source>
        <strain evidence="1">Duluth1</strain>
        <tissue evidence="1">Whole animal</tissue>
    </source>
</reference>
<dbReference type="AlphaFoldDB" id="A0A9D4CMV2"/>
<reference evidence="1" key="2">
    <citation type="submission" date="2020-11" db="EMBL/GenBank/DDBJ databases">
        <authorList>
            <person name="McCartney M.A."/>
            <person name="Auch B."/>
            <person name="Kono T."/>
            <person name="Mallez S."/>
            <person name="Becker A."/>
            <person name="Gohl D.M."/>
            <person name="Silverstein K.A.T."/>
            <person name="Koren S."/>
            <person name="Bechman K.B."/>
            <person name="Herman A."/>
            <person name="Abrahante J.E."/>
            <person name="Garbe J."/>
        </authorList>
    </citation>
    <scope>NUCLEOTIDE SEQUENCE</scope>
    <source>
        <strain evidence="1">Duluth1</strain>
        <tissue evidence="1">Whole animal</tissue>
    </source>
</reference>